<dbReference type="AlphaFoldDB" id="B9XMT6"/>
<dbReference type="EMBL" id="ABOX02000036">
    <property type="protein sequence ID" value="EEF58861.1"/>
    <property type="molecule type" value="Genomic_DNA"/>
</dbReference>
<evidence type="ECO:0000313" key="2">
    <source>
        <dbReference type="Proteomes" id="UP000003688"/>
    </source>
</evidence>
<organism evidence="1 2">
    <name type="scientific">Pedosphaera parvula (strain Ellin514)</name>
    <dbReference type="NCBI Taxonomy" id="320771"/>
    <lineage>
        <taxon>Bacteria</taxon>
        <taxon>Pseudomonadati</taxon>
        <taxon>Verrucomicrobiota</taxon>
        <taxon>Pedosphaerae</taxon>
        <taxon>Pedosphaerales</taxon>
        <taxon>Pedosphaeraceae</taxon>
        <taxon>Pedosphaera</taxon>
    </lineage>
</organism>
<reference evidence="1 2" key="1">
    <citation type="journal article" date="2011" name="J. Bacteriol.">
        <title>Genome sequence of 'Pedosphaera parvula' Ellin514, an aerobic Verrucomicrobial isolate from pasture soil.</title>
        <authorList>
            <person name="Kant R."/>
            <person name="van Passel M.W."/>
            <person name="Sangwan P."/>
            <person name="Palva A."/>
            <person name="Lucas S."/>
            <person name="Copeland A."/>
            <person name="Lapidus A."/>
            <person name="Glavina Del Rio T."/>
            <person name="Dalin E."/>
            <person name="Tice H."/>
            <person name="Bruce D."/>
            <person name="Goodwin L."/>
            <person name="Pitluck S."/>
            <person name="Chertkov O."/>
            <person name="Larimer F.W."/>
            <person name="Land M.L."/>
            <person name="Hauser L."/>
            <person name="Brettin T.S."/>
            <person name="Detter J.C."/>
            <person name="Han S."/>
            <person name="de Vos W.M."/>
            <person name="Janssen P.H."/>
            <person name="Smidt H."/>
        </authorList>
    </citation>
    <scope>NUCLEOTIDE SEQUENCE [LARGE SCALE GENOMIC DNA]</scope>
    <source>
        <strain evidence="1 2">Ellin514</strain>
    </source>
</reference>
<evidence type="ECO:0000313" key="1">
    <source>
        <dbReference type="EMBL" id="EEF58861.1"/>
    </source>
</evidence>
<protein>
    <submittedName>
        <fullName evidence="1">Uncharacterized protein</fullName>
    </submittedName>
</protein>
<sequence>MGRSIVFELKGEIFLLHVHVSLTNITTCASLLDTFGGFRGSEFFIAALPPHMSVKKRKAGAEMLRLTDLKPIVPYSLINRKNICGLAVRSLVYGLVEPVTSTYGPSTLGELCRV</sequence>
<dbReference type="Proteomes" id="UP000003688">
    <property type="component" value="Unassembled WGS sequence"/>
</dbReference>
<accession>B9XMT6</accession>
<keyword evidence="2" id="KW-1185">Reference proteome</keyword>
<comment type="caution">
    <text evidence="1">The sequence shown here is derived from an EMBL/GenBank/DDBJ whole genome shotgun (WGS) entry which is preliminary data.</text>
</comment>
<proteinExistence type="predicted"/>
<gene>
    <name evidence="1" type="ORF">Cflav_PD1694</name>
</gene>
<name>B9XMT6_PEDPL</name>